<keyword evidence="1" id="KW-1133">Transmembrane helix</keyword>
<keyword evidence="1" id="KW-0812">Transmembrane</keyword>
<dbReference type="STRING" id="1437609.BCAL_1588"/>
<gene>
    <name evidence="2" type="ORF">BCAL_1588</name>
</gene>
<keyword evidence="2" id="KW-0418">Kinase</keyword>
<dbReference type="eggNOG" id="COG4585">
    <property type="taxonomic scope" value="Bacteria"/>
</dbReference>
<evidence type="ECO:0000256" key="1">
    <source>
        <dbReference type="SAM" id="Phobius"/>
    </source>
</evidence>
<dbReference type="Proteomes" id="UP000029072">
    <property type="component" value="Unassembled WGS sequence"/>
</dbReference>
<accession>A0A087A5Z7</accession>
<evidence type="ECO:0000313" key="2">
    <source>
        <dbReference type="EMBL" id="KFI54197.1"/>
    </source>
</evidence>
<protein>
    <submittedName>
        <fullName evidence="2">Putative two-component sensor kinase</fullName>
    </submittedName>
</protein>
<feature type="transmembrane region" description="Helical" evidence="1">
    <location>
        <begin position="54"/>
        <end position="83"/>
    </location>
</feature>
<comment type="caution">
    <text evidence="2">The sequence shown here is derived from an EMBL/GenBank/DDBJ whole genome shotgun (WGS) entry which is preliminary data.</text>
</comment>
<feature type="transmembrane region" description="Helical" evidence="1">
    <location>
        <begin position="95"/>
        <end position="128"/>
    </location>
</feature>
<organism evidence="2 3">
    <name type="scientific">Bifidobacterium callitrichos DSM 23973</name>
    <dbReference type="NCBI Taxonomy" id="1437609"/>
    <lineage>
        <taxon>Bacteria</taxon>
        <taxon>Bacillati</taxon>
        <taxon>Actinomycetota</taxon>
        <taxon>Actinomycetes</taxon>
        <taxon>Bifidobacteriales</taxon>
        <taxon>Bifidobacteriaceae</taxon>
        <taxon>Bifidobacterium</taxon>
    </lineage>
</organism>
<dbReference type="AlphaFoldDB" id="A0A087A5Z7"/>
<proteinExistence type="predicted"/>
<feature type="transmembrane region" description="Helical" evidence="1">
    <location>
        <begin position="22"/>
        <end position="42"/>
    </location>
</feature>
<reference evidence="2 3" key="1">
    <citation type="submission" date="2014-03" db="EMBL/GenBank/DDBJ databases">
        <title>Genomics of Bifidobacteria.</title>
        <authorList>
            <person name="Ventura M."/>
            <person name="Milani C."/>
            <person name="Lugli G.A."/>
        </authorList>
    </citation>
    <scope>NUCLEOTIDE SEQUENCE [LARGE SCALE GENOMIC DNA]</scope>
    <source>
        <strain evidence="2 3">DSM 23973</strain>
    </source>
</reference>
<name>A0A087A5Z7_9BIFI</name>
<keyword evidence="2" id="KW-0808">Transferase</keyword>
<dbReference type="GO" id="GO:0016301">
    <property type="term" value="F:kinase activity"/>
    <property type="evidence" value="ECO:0007669"/>
    <property type="project" value="UniProtKB-KW"/>
</dbReference>
<evidence type="ECO:0000313" key="3">
    <source>
        <dbReference type="Proteomes" id="UP000029072"/>
    </source>
</evidence>
<sequence length="389" mass="43846">MRQCLFRFLNFIYNILTRRSKFIVYFVLVGLAESWSVAEWYYNPPRNISSLVFAVVHLVAIFCVLLNAKFGCFIVIVASIFFSISQSSDSGPSQIWGILISLGIAAYEFKAVISFFLLLSLIVCQIFVTLNFNIGQYSYMTLASLSSFFVVSYLLGKSISWKNIANKRQEEEKMLNLKKAEDVRRRRIAVTIHDGMSGSLSLATRELQRLIRKTPSEVERIELVKVNGYVGEALMGMKYALDCLDGDVDFPDIKNMNDLKLLIADEDARLKRLGYKGSWDCEGTCFFNSYIGYVVVSFVRECYANILKHSLPGCVYHIRVSVLSGNMNIECSNKIDKGHDAIKHSQDGFFSSGYGLSLQKANISSIGGSCVYGIYNDEWKAIASIPLRI</sequence>
<dbReference type="EMBL" id="JGYS01000009">
    <property type="protein sequence ID" value="KFI54197.1"/>
    <property type="molecule type" value="Genomic_DNA"/>
</dbReference>
<keyword evidence="1" id="KW-0472">Membrane</keyword>
<feature type="transmembrane region" description="Helical" evidence="1">
    <location>
        <begin position="134"/>
        <end position="155"/>
    </location>
</feature>